<dbReference type="PANTHER" id="PTHR31109">
    <property type="entry name" value="PROTEIN FAM207A"/>
    <property type="match status" value="1"/>
</dbReference>
<protein>
    <submittedName>
        <fullName evidence="6">Uncharacterized protein LOC113205791</fullName>
    </submittedName>
</protein>
<dbReference type="GO" id="GO:0000462">
    <property type="term" value="P:maturation of SSU-rRNA from tricistronic rRNA transcript (SSU-rRNA, 5.8S rRNA, LSU-rRNA)"/>
    <property type="evidence" value="ECO:0007669"/>
    <property type="project" value="InterPro"/>
</dbReference>
<dbReference type="KEGG" id="foc:113205791"/>
<evidence type="ECO:0000313" key="5">
    <source>
        <dbReference type="Proteomes" id="UP000504606"/>
    </source>
</evidence>
<name>A0A6J1SDF0_FRAOC</name>
<comment type="subcellular location">
    <subcellularLocation>
        <location evidence="1">Nucleus</location>
        <location evidence="1">Nucleolus</location>
    </subcellularLocation>
</comment>
<comment type="similarity">
    <text evidence="2">Belongs to the SLX9 family.</text>
</comment>
<evidence type="ECO:0000256" key="1">
    <source>
        <dbReference type="ARBA" id="ARBA00004604"/>
    </source>
</evidence>
<feature type="region of interest" description="Disordered" evidence="4">
    <location>
        <begin position="149"/>
        <end position="193"/>
    </location>
</feature>
<dbReference type="AlphaFoldDB" id="A0A6J1SDF0"/>
<dbReference type="InterPro" id="IPR028160">
    <property type="entry name" value="Slx9-like"/>
</dbReference>
<organism evidence="5 6">
    <name type="scientific">Frankliniella occidentalis</name>
    <name type="common">Western flower thrips</name>
    <name type="synonym">Euthrips occidentalis</name>
    <dbReference type="NCBI Taxonomy" id="133901"/>
    <lineage>
        <taxon>Eukaryota</taxon>
        <taxon>Metazoa</taxon>
        <taxon>Ecdysozoa</taxon>
        <taxon>Arthropoda</taxon>
        <taxon>Hexapoda</taxon>
        <taxon>Insecta</taxon>
        <taxon>Pterygota</taxon>
        <taxon>Neoptera</taxon>
        <taxon>Paraneoptera</taxon>
        <taxon>Thysanoptera</taxon>
        <taxon>Terebrantia</taxon>
        <taxon>Thripoidea</taxon>
        <taxon>Thripidae</taxon>
        <taxon>Frankliniella</taxon>
    </lineage>
</organism>
<gene>
    <name evidence="6" type="primary">LOC113205791</name>
</gene>
<evidence type="ECO:0000256" key="4">
    <source>
        <dbReference type="SAM" id="MobiDB-lite"/>
    </source>
</evidence>
<dbReference type="GO" id="GO:0030686">
    <property type="term" value="C:90S preribosome"/>
    <property type="evidence" value="ECO:0007669"/>
    <property type="project" value="InterPro"/>
</dbReference>
<proteinExistence type="inferred from homology"/>
<dbReference type="GeneID" id="113205791"/>
<dbReference type="GO" id="GO:0005730">
    <property type="term" value="C:nucleolus"/>
    <property type="evidence" value="ECO:0007669"/>
    <property type="project" value="UniProtKB-SubCell"/>
</dbReference>
<dbReference type="Pfam" id="PF15341">
    <property type="entry name" value="SLX9"/>
    <property type="match status" value="1"/>
</dbReference>
<evidence type="ECO:0000256" key="3">
    <source>
        <dbReference type="ARBA" id="ARBA00023242"/>
    </source>
</evidence>
<dbReference type="OrthoDB" id="18703at2759"/>
<feature type="compositionally biased region" description="Low complexity" evidence="4">
    <location>
        <begin position="158"/>
        <end position="178"/>
    </location>
</feature>
<dbReference type="PANTHER" id="PTHR31109:SF2">
    <property type="entry name" value="RIBOSOME BIOGENESIS PROTEIN SLX9 HOMOLOG"/>
    <property type="match status" value="1"/>
</dbReference>
<dbReference type="Proteomes" id="UP000504606">
    <property type="component" value="Unplaced"/>
</dbReference>
<keyword evidence="3" id="KW-0539">Nucleus</keyword>
<reference evidence="6" key="1">
    <citation type="submission" date="2025-08" db="UniProtKB">
        <authorList>
            <consortium name="RefSeq"/>
        </authorList>
    </citation>
    <scope>IDENTIFICATION</scope>
    <source>
        <tissue evidence="6">Whole organism</tissue>
    </source>
</reference>
<sequence>MGKVRRLRKKYHLACQKADNAETDSSTPIVPVVQSVPGRLEVPVKLNSDANIFAGLTISLSDLKQTLLPQPTTAVLGSVSEASVVGSQKAQSKKPALKKDRRLVRREELLKKLEVSRQAVKAAKKPRVPKQPKPMSVLSLMDALSSLTASNKEKKTSTKSSQSGSSGSSGSKVQRVRGNSSKQKRKQLIDNMKAYKNVLSNKHYKTDPFSAISNYLQKTVAQNSSWQAK</sequence>
<accession>A0A6J1SDF0</accession>
<keyword evidence="5" id="KW-1185">Reference proteome</keyword>
<evidence type="ECO:0000313" key="6">
    <source>
        <dbReference type="RefSeq" id="XP_026277330.1"/>
    </source>
</evidence>
<dbReference type="RefSeq" id="XP_026277330.1">
    <property type="nucleotide sequence ID" value="XM_026421545.2"/>
</dbReference>
<dbReference type="GO" id="GO:0030688">
    <property type="term" value="C:preribosome, small subunit precursor"/>
    <property type="evidence" value="ECO:0007669"/>
    <property type="project" value="InterPro"/>
</dbReference>
<evidence type="ECO:0000256" key="2">
    <source>
        <dbReference type="ARBA" id="ARBA00011022"/>
    </source>
</evidence>